<comment type="caution">
    <text evidence="1">The sequence shown here is derived from an EMBL/GenBank/DDBJ whole genome shotgun (WGS) entry which is preliminary data.</text>
</comment>
<evidence type="ECO:0000313" key="2">
    <source>
        <dbReference type="Proteomes" id="UP001164250"/>
    </source>
</evidence>
<gene>
    <name evidence="1" type="ORF">Patl1_28502</name>
</gene>
<evidence type="ECO:0000313" key="1">
    <source>
        <dbReference type="EMBL" id="KAJ0098078.1"/>
    </source>
</evidence>
<keyword evidence="2" id="KW-1185">Reference proteome</keyword>
<dbReference type="Proteomes" id="UP001164250">
    <property type="component" value="Chromosome 5"/>
</dbReference>
<accession>A0ACC1BGV8</accession>
<name>A0ACC1BGV8_9ROSI</name>
<protein>
    <submittedName>
        <fullName evidence="1">Uncharacterized protein</fullName>
    </submittedName>
</protein>
<reference evidence="2" key="1">
    <citation type="journal article" date="2023" name="G3 (Bethesda)">
        <title>Genome assembly and association tests identify interacting loci associated with vigor, precocity, and sex in interspecific pistachio rootstocks.</title>
        <authorList>
            <person name="Palmer W."/>
            <person name="Jacygrad E."/>
            <person name="Sagayaradj S."/>
            <person name="Cavanaugh K."/>
            <person name="Han R."/>
            <person name="Bertier L."/>
            <person name="Beede B."/>
            <person name="Kafkas S."/>
            <person name="Golino D."/>
            <person name="Preece J."/>
            <person name="Michelmore R."/>
        </authorList>
    </citation>
    <scope>NUCLEOTIDE SEQUENCE [LARGE SCALE GENOMIC DNA]</scope>
</reference>
<dbReference type="EMBL" id="CM047901">
    <property type="protein sequence ID" value="KAJ0098078.1"/>
    <property type="molecule type" value="Genomic_DNA"/>
</dbReference>
<organism evidence="1 2">
    <name type="scientific">Pistacia atlantica</name>
    <dbReference type="NCBI Taxonomy" id="434234"/>
    <lineage>
        <taxon>Eukaryota</taxon>
        <taxon>Viridiplantae</taxon>
        <taxon>Streptophyta</taxon>
        <taxon>Embryophyta</taxon>
        <taxon>Tracheophyta</taxon>
        <taxon>Spermatophyta</taxon>
        <taxon>Magnoliopsida</taxon>
        <taxon>eudicotyledons</taxon>
        <taxon>Gunneridae</taxon>
        <taxon>Pentapetalae</taxon>
        <taxon>rosids</taxon>
        <taxon>malvids</taxon>
        <taxon>Sapindales</taxon>
        <taxon>Anacardiaceae</taxon>
        <taxon>Pistacia</taxon>
    </lineage>
</organism>
<sequence length="61" mass="6765">MSYYDQHQQPPVGVPPPQGYPPKMHTLHQGTQLKGIRRGLRSSSVSSSVRSAASSPRDWFS</sequence>
<proteinExistence type="predicted"/>